<accession>A0A3G8W3E6</accession>
<evidence type="ECO:0000313" key="1">
    <source>
        <dbReference type="EMBL" id="RZN59517.1"/>
    </source>
</evidence>
<dbReference type="KEGG" id="apag:EIA51_04840"/>
<gene>
    <name evidence="1" type="ORF">EIG79_05895</name>
</gene>
<dbReference type="AlphaFoldDB" id="A0A3G8W3E6"/>
<dbReference type="RefSeq" id="WP_035685145.1">
    <property type="nucleotide sequence ID" value="NZ_CP034110.1"/>
</dbReference>
<keyword evidence="1" id="KW-0378">Hydrolase</keyword>
<dbReference type="Proteomes" id="UP000294229">
    <property type="component" value="Unassembled WGS sequence"/>
</dbReference>
<dbReference type="GO" id="GO:0004519">
    <property type="term" value="F:endonuclease activity"/>
    <property type="evidence" value="ECO:0007669"/>
    <property type="project" value="UniProtKB-KW"/>
</dbReference>
<sequence>MKKKSKKELFLELAKPNEQGISRWVLVSEFIGDYLELQLGNGFSWGRGSSSLAKEYIVETDKTHSSGNGIDAIRLNGFNRKNYFNQAIRQDIKNYYKDKPCVMLGVKGFSENTKIEIDHKDGRKNDLRVSDMNSQSLNDFQPLCKAANDVKRQICKRCKETNIRWSAKNIKGNPYDFYEGNENYNDELGCVGCYQYDPVQYRKTVIKKVSELAAHRAVDVVFKTLYEDDEKE</sequence>
<reference evidence="1 2" key="1">
    <citation type="submission" date="2018-11" db="EMBL/GenBank/DDBJ databases">
        <title>Sequencing Av. paragallinarum serogroups.</title>
        <authorList>
            <person name="Hellmuth J.E."/>
            <person name="Boucher C.E."/>
            <person name="Cason E.D."/>
        </authorList>
    </citation>
    <scope>NUCLEOTIDE SEQUENCE [LARGE SCALE GENOMIC DNA]</scope>
    <source>
        <strain evidence="1 2">SA-3</strain>
    </source>
</reference>
<dbReference type="Pfam" id="PF05315">
    <property type="entry name" value="ICEA"/>
    <property type="match status" value="1"/>
</dbReference>
<dbReference type="REBASE" id="386055">
    <property type="entry name" value="ApaESV135ORF3980P"/>
</dbReference>
<dbReference type="InterPro" id="IPR007979">
    <property type="entry name" value="NlaIII/ICEA1"/>
</dbReference>
<name>A0A3G8W3E6_AVIPA</name>
<proteinExistence type="predicted"/>
<keyword evidence="1" id="KW-0540">Nuclease</keyword>
<comment type="caution">
    <text evidence="1">The sequence shown here is derived from an EMBL/GenBank/DDBJ whole genome shotgun (WGS) entry which is preliminary data.</text>
</comment>
<organism evidence="1 2">
    <name type="scientific">Avibacterium paragallinarum</name>
    <name type="common">Haemophilus gallinarum</name>
    <dbReference type="NCBI Taxonomy" id="728"/>
    <lineage>
        <taxon>Bacteria</taxon>
        <taxon>Pseudomonadati</taxon>
        <taxon>Pseudomonadota</taxon>
        <taxon>Gammaproteobacteria</taxon>
        <taxon>Pasteurellales</taxon>
        <taxon>Pasteurellaceae</taxon>
        <taxon>Avibacterium</taxon>
    </lineage>
</organism>
<evidence type="ECO:0000313" key="2">
    <source>
        <dbReference type="Proteomes" id="UP000294229"/>
    </source>
</evidence>
<dbReference type="EMBL" id="RQXS01000021">
    <property type="protein sequence ID" value="RZN59517.1"/>
    <property type="molecule type" value="Genomic_DNA"/>
</dbReference>
<dbReference type="GeneID" id="66255751"/>
<keyword evidence="1" id="KW-0255">Endonuclease</keyword>
<protein>
    <submittedName>
        <fullName evidence="1">Restriction endonuclease</fullName>
    </submittedName>
</protein>
<dbReference type="REBASE" id="283496">
    <property type="entry name" value="Apa174ORF4835P"/>
</dbReference>